<dbReference type="InterPro" id="IPR050411">
    <property type="entry name" value="AlphaKG_dependent_hydroxylases"/>
</dbReference>
<evidence type="ECO:0000313" key="4">
    <source>
        <dbReference type="Proteomes" id="UP001610444"/>
    </source>
</evidence>
<accession>A0ABR4JR46</accession>
<dbReference type="Pfam" id="PF02668">
    <property type="entry name" value="TauD"/>
    <property type="match status" value="1"/>
</dbReference>
<reference evidence="3 4" key="1">
    <citation type="submission" date="2024-07" db="EMBL/GenBank/DDBJ databases">
        <title>Section-level genome sequencing and comparative genomics of Aspergillus sections Usti and Cavernicolus.</title>
        <authorList>
            <consortium name="Lawrence Berkeley National Laboratory"/>
            <person name="Nybo J.L."/>
            <person name="Vesth T.C."/>
            <person name="Theobald S."/>
            <person name="Frisvad J.C."/>
            <person name="Larsen T.O."/>
            <person name="Kjaerboelling I."/>
            <person name="Rothschild-Mancinelli K."/>
            <person name="Lyhne E.K."/>
            <person name="Kogle M.E."/>
            <person name="Barry K."/>
            <person name="Clum A."/>
            <person name="Na H."/>
            <person name="Ledsgaard L."/>
            <person name="Lin J."/>
            <person name="Lipzen A."/>
            <person name="Kuo A."/>
            <person name="Riley R."/>
            <person name="Mondo S."/>
            <person name="LaButti K."/>
            <person name="Haridas S."/>
            <person name="Pangalinan J."/>
            <person name="Salamov A.A."/>
            <person name="Simmons B.A."/>
            <person name="Magnuson J.K."/>
            <person name="Chen J."/>
            <person name="Drula E."/>
            <person name="Henrissat B."/>
            <person name="Wiebenga A."/>
            <person name="Lubbers R.J."/>
            <person name="Gomes A.C."/>
            <person name="Macurrencykelacurrency M.R."/>
            <person name="Stajich J."/>
            <person name="Grigoriev I.V."/>
            <person name="Mortensen U.H."/>
            <person name="De vries R.P."/>
            <person name="Baker S.E."/>
            <person name="Andersen M.R."/>
        </authorList>
    </citation>
    <scope>NUCLEOTIDE SEQUENCE [LARGE SCALE GENOMIC DNA]</scope>
    <source>
        <strain evidence="3 4">CBS 756.74</strain>
    </source>
</reference>
<gene>
    <name evidence="3" type="ORF">BJX68DRAFT_244809</name>
</gene>
<keyword evidence="1" id="KW-0560">Oxidoreductase</keyword>
<evidence type="ECO:0000313" key="3">
    <source>
        <dbReference type="EMBL" id="KAL2842508.1"/>
    </source>
</evidence>
<evidence type="ECO:0000259" key="2">
    <source>
        <dbReference type="Pfam" id="PF02668"/>
    </source>
</evidence>
<dbReference type="EMBL" id="JBFXLR010000051">
    <property type="protein sequence ID" value="KAL2842508.1"/>
    <property type="molecule type" value="Genomic_DNA"/>
</dbReference>
<dbReference type="PANTHER" id="PTHR10696:SF54">
    <property type="entry name" value="FAMILY OXIDOREDUCTASE, PUTATIVE (AFU_ORTHOLOGUE AFUA_4G13850)-RELATED"/>
    <property type="match status" value="1"/>
</dbReference>
<sequence>MAGIEKFPQSEFTLEYYPNLHRFARDRAERLAALNAAPTLPTSLPRSIISKMSWDGAKLDPCSYTWQISDAELDEINQTCAEYSRSNKALGELDKRAFRLPATLERNLAARRLDLHAGSGILLLRGLRPDLRSQRENFILFAGLASHLSEQRGRQSGKKYLVHITDLAAGSDLNKYPAPYCNHELPFHTDAGDVIAMLVFSGAANGGSGTFAAVSTIYNKLAESSPDLLAALLQPDWPFERPPDKSLGTKFYKRPVLFLTAGSGEDTPRPNGNNHVQPEMIFSRGALIRSSQGQQAPDIPKLTRIQCEALDAVHFAAAETAHRIQYREGDLLLFNNRRILHGRDAFTDAAGADQVQGYSLSRRHMVRLWLKDEQMAGRPPNSALQALWGKIFAGEEGVEEERGWPSVPDPS</sequence>
<proteinExistence type="predicted"/>
<organism evidence="3 4">
    <name type="scientific">Aspergillus pseudodeflectus</name>
    <dbReference type="NCBI Taxonomy" id="176178"/>
    <lineage>
        <taxon>Eukaryota</taxon>
        <taxon>Fungi</taxon>
        <taxon>Dikarya</taxon>
        <taxon>Ascomycota</taxon>
        <taxon>Pezizomycotina</taxon>
        <taxon>Eurotiomycetes</taxon>
        <taxon>Eurotiomycetidae</taxon>
        <taxon>Eurotiales</taxon>
        <taxon>Aspergillaceae</taxon>
        <taxon>Aspergillus</taxon>
        <taxon>Aspergillus subgen. Nidulantes</taxon>
    </lineage>
</organism>
<dbReference type="GeneID" id="98156544"/>
<dbReference type="PANTHER" id="PTHR10696">
    <property type="entry name" value="GAMMA-BUTYROBETAINE HYDROXYLASE-RELATED"/>
    <property type="match status" value="1"/>
</dbReference>
<name>A0ABR4JR46_9EURO</name>
<feature type="domain" description="TauD/TfdA-like" evidence="2">
    <location>
        <begin position="97"/>
        <end position="369"/>
    </location>
</feature>
<dbReference type="SUPFAM" id="SSF51197">
    <property type="entry name" value="Clavaminate synthase-like"/>
    <property type="match status" value="1"/>
</dbReference>
<comment type="caution">
    <text evidence="3">The sequence shown here is derived from an EMBL/GenBank/DDBJ whole genome shotgun (WGS) entry which is preliminary data.</text>
</comment>
<dbReference type="InterPro" id="IPR042098">
    <property type="entry name" value="TauD-like_sf"/>
</dbReference>
<keyword evidence="4" id="KW-1185">Reference proteome</keyword>
<dbReference type="Gene3D" id="3.60.130.10">
    <property type="entry name" value="Clavaminate synthase-like"/>
    <property type="match status" value="1"/>
</dbReference>
<protein>
    <recommendedName>
        <fullName evidence="2">TauD/TfdA-like domain-containing protein</fullName>
    </recommendedName>
</protein>
<dbReference type="InterPro" id="IPR003819">
    <property type="entry name" value="TauD/TfdA-like"/>
</dbReference>
<evidence type="ECO:0000256" key="1">
    <source>
        <dbReference type="ARBA" id="ARBA00023002"/>
    </source>
</evidence>
<dbReference type="Proteomes" id="UP001610444">
    <property type="component" value="Unassembled WGS sequence"/>
</dbReference>
<dbReference type="RefSeq" id="XP_070895133.1">
    <property type="nucleotide sequence ID" value="XM_071041380.1"/>
</dbReference>